<dbReference type="Pfam" id="PF03142">
    <property type="entry name" value="Chitin_synth_2"/>
    <property type="match status" value="1"/>
</dbReference>
<keyword evidence="15" id="KW-1185">Reference proteome</keyword>
<evidence type="ECO:0000256" key="1">
    <source>
        <dbReference type="ARBA" id="ARBA00004651"/>
    </source>
</evidence>
<feature type="transmembrane region" description="Helical" evidence="13">
    <location>
        <begin position="112"/>
        <end position="133"/>
    </location>
</feature>
<dbReference type="AlphaFoldDB" id="A0ABD0WTL0"/>
<accession>A0ABD0WTL0</accession>
<dbReference type="EMBL" id="JAGEUA010000004">
    <property type="protein sequence ID" value="KAL0983718.1"/>
    <property type="molecule type" value="Genomic_DNA"/>
</dbReference>
<evidence type="ECO:0000256" key="6">
    <source>
        <dbReference type="ARBA" id="ARBA00022692"/>
    </source>
</evidence>
<feature type="transmembrane region" description="Helical" evidence="13">
    <location>
        <begin position="1049"/>
        <end position="1070"/>
    </location>
</feature>
<keyword evidence="5" id="KW-0808">Transferase</keyword>
<protein>
    <recommendedName>
        <fullName evidence="2">chitin synthase</fullName>
        <ecNumber evidence="2">2.4.1.16</ecNumber>
    </recommendedName>
</protein>
<proteinExistence type="inferred from homology"/>
<keyword evidence="10" id="KW-0325">Glycoprotein</keyword>
<keyword evidence="7 13" id="KW-1133">Transmembrane helix</keyword>
<keyword evidence="8" id="KW-0175">Coiled coil</keyword>
<comment type="subcellular location">
    <subcellularLocation>
        <location evidence="1">Cell membrane</location>
        <topology evidence="1">Multi-pass membrane protein</topology>
    </subcellularLocation>
</comment>
<reference evidence="14 15" key="1">
    <citation type="submission" date="2024-06" db="EMBL/GenBank/DDBJ databases">
        <authorList>
            <person name="Pan Q."/>
            <person name="Wen M."/>
            <person name="Jouanno E."/>
            <person name="Zahm M."/>
            <person name="Klopp C."/>
            <person name="Cabau C."/>
            <person name="Louis A."/>
            <person name="Berthelot C."/>
            <person name="Parey E."/>
            <person name="Roest Crollius H."/>
            <person name="Montfort J."/>
            <person name="Robinson-Rechavi M."/>
            <person name="Bouchez O."/>
            <person name="Lampietro C."/>
            <person name="Lopez Roques C."/>
            <person name="Donnadieu C."/>
            <person name="Postlethwait J."/>
            <person name="Bobe J."/>
            <person name="Verreycken H."/>
            <person name="Guiguen Y."/>
        </authorList>
    </citation>
    <scope>NUCLEOTIDE SEQUENCE [LARGE SCALE GENOMIC DNA]</scope>
    <source>
        <strain evidence="14">Up_M1</strain>
        <tissue evidence="14">Testis</tissue>
    </source>
</reference>
<dbReference type="GO" id="GO:0004100">
    <property type="term" value="F:chitin synthase activity"/>
    <property type="evidence" value="ECO:0007669"/>
    <property type="project" value="UniProtKB-EC"/>
</dbReference>
<feature type="transmembrane region" description="Helical" evidence="13">
    <location>
        <begin position="185"/>
        <end position="208"/>
    </location>
</feature>
<feature type="transmembrane region" description="Helical" evidence="13">
    <location>
        <begin position="38"/>
        <end position="62"/>
    </location>
</feature>
<dbReference type="FunFam" id="3.90.550.10:FF:000139">
    <property type="entry name" value="Chitin synthase 8"/>
    <property type="match status" value="1"/>
</dbReference>
<evidence type="ECO:0000256" key="13">
    <source>
        <dbReference type="SAM" id="Phobius"/>
    </source>
</evidence>
<comment type="catalytic activity">
    <reaction evidence="12">
        <text>[(1-&gt;4)-N-acetyl-beta-D-glucosaminyl](n) + UDP-N-acetyl-alpha-D-glucosamine = [(1-&gt;4)-N-acetyl-beta-D-glucosaminyl](n+1) + UDP + H(+)</text>
        <dbReference type="Rhea" id="RHEA:16637"/>
        <dbReference type="Rhea" id="RHEA-COMP:9593"/>
        <dbReference type="Rhea" id="RHEA-COMP:9595"/>
        <dbReference type="ChEBI" id="CHEBI:15378"/>
        <dbReference type="ChEBI" id="CHEBI:17029"/>
        <dbReference type="ChEBI" id="CHEBI:57705"/>
        <dbReference type="ChEBI" id="CHEBI:58223"/>
        <dbReference type="EC" id="2.4.1.16"/>
    </reaction>
</comment>
<evidence type="ECO:0000313" key="15">
    <source>
        <dbReference type="Proteomes" id="UP001557470"/>
    </source>
</evidence>
<feature type="transmembrane region" description="Helical" evidence="13">
    <location>
        <begin position="806"/>
        <end position="826"/>
    </location>
</feature>
<dbReference type="PANTHER" id="PTHR22914">
    <property type="entry name" value="CHITIN SYNTHASE"/>
    <property type="match status" value="1"/>
</dbReference>
<feature type="transmembrane region" description="Helical" evidence="13">
    <location>
        <begin position="6"/>
        <end position="26"/>
    </location>
</feature>
<feature type="transmembrane region" description="Helical" evidence="13">
    <location>
        <begin position="68"/>
        <end position="87"/>
    </location>
</feature>
<feature type="transmembrane region" description="Helical" evidence="13">
    <location>
        <begin position="778"/>
        <end position="800"/>
    </location>
</feature>
<dbReference type="EC" id="2.4.1.16" evidence="2"/>
<gene>
    <name evidence="14" type="ORF">UPYG_G00131770</name>
</gene>
<feature type="transmembrane region" description="Helical" evidence="13">
    <location>
        <begin position="713"/>
        <end position="743"/>
    </location>
</feature>
<keyword evidence="4" id="KW-0328">Glycosyltransferase</keyword>
<sequence>MPFFDIVTNVMLLNSISFLSTIFQVAAHCIAPRGKRFIAAQVISIILILAGYILFIISYLQISEDREIKIRIGLAIAGTILISLNWWENYSILFQNPFLTSISEDIAKSRNLVGILSSVVRIIVTACVVGAYVPLSGMDWSTVTSVPKYVGTVIWILVGVQLVSSALGHWFVVVAFKIHGKRRIFLLPLYLASLCVVAAFIAPVIIFYQRSSSHKEGSYTTTEYCNDITYGTGLSHDTVWYERIIRDITYTLCPTHITSLKEIGYLVAYSLCWWLGWVLCTMYIWSLQFNRIARTEDLFVRRMYEGVFLEQSTLLNIRFEFQRKRKRYRKDDPVTVYLCATMWHESYNEMMRIIISMFRMDKFRPKNPSNDVSFESHIYFDDAFKDVRGSQHRHLNKYAEDLVEVIQDVYRLHIDDHLDIIGESQLQDSHFVRERLLQKYLKILYTPYGGRLEYTLPHGNLLMVHFKDKTLIRHKKRWSQIMYMYYILGWQLNRKYFKKFQQLRKENDEEFEKDVEFEKEILRKEMKKEKHNTYILTLDGDTDFQPSAVMLLIDRLKLYPHVGAACGRIHPTGTGPMVWYQKFEYAIGHWLQKTAEHVFGCVLCSPGCFSLYRGAALMDNNVSKTYTTKAAEASHYIQYDQGEDRWLCTLLLQQGWRVEYNAASDAYTNAPQDFKEFYNQRRRWGPSTMANTIDLLGSGSLTSQRNSSISKPFILYQILNMGASILTPATVCLMIAGCLTLILNIHPNISLFLAVTPPVVYLILCYKLKLDTQITIAAVLSVLYAFLMIATILSIIASIVIQSTLWTPSAMFTIILVVLTIITAGLHPKEFHLIIYSVVYFVSIPSGYLFLTIYSMVNMNNVSWGTRETSGPNANPSMRTTKQCICLTKCCRGLSWDCVRVKQKDQATETVVMTDMTENVSDLTPHQEHHQNIELHSENIAQDWVEQLEKTHGFTLYAKSLLREEEEFWIELQRVYLDPLIEDKAKQIRITADLKTLRNQMTFIYFICNAFWLVATFTVQAIGNPVTIPIPKENFNLTQTYQELHIEPIGLMFLFGFTLVMLIQFVGMLYHRVYTLIHYVAVSSTNSKTVLQESNAVQIQDLFEEETELGDETDDSTYFDESYILENSYITESGHGTLV</sequence>
<comment type="caution">
    <text evidence="14">The sequence shown here is derived from an EMBL/GenBank/DDBJ whole genome shotgun (WGS) entry which is preliminary data.</text>
</comment>
<evidence type="ECO:0000256" key="3">
    <source>
        <dbReference type="ARBA" id="ARBA00022475"/>
    </source>
</evidence>
<feature type="transmembrane region" description="Helical" evidence="13">
    <location>
        <begin position="833"/>
        <end position="857"/>
    </location>
</feature>
<dbReference type="SUPFAM" id="SSF53448">
    <property type="entry name" value="Nucleotide-diphospho-sugar transferases"/>
    <property type="match status" value="1"/>
</dbReference>
<evidence type="ECO:0000256" key="4">
    <source>
        <dbReference type="ARBA" id="ARBA00022676"/>
    </source>
</evidence>
<keyword evidence="6 13" id="KW-0812">Transmembrane</keyword>
<keyword evidence="3" id="KW-1003">Cell membrane</keyword>
<keyword evidence="9 13" id="KW-0472">Membrane</keyword>
<evidence type="ECO:0000256" key="10">
    <source>
        <dbReference type="ARBA" id="ARBA00023180"/>
    </source>
</evidence>
<dbReference type="InterPro" id="IPR029044">
    <property type="entry name" value="Nucleotide-diphossugar_trans"/>
</dbReference>
<evidence type="ECO:0000256" key="8">
    <source>
        <dbReference type="ARBA" id="ARBA00023054"/>
    </source>
</evidence>
<evidence type="ECO:0000256" key="12">
    <source>
        <dbReference type="ARBA" id="ARBA00048014"/>
    </source>
</evidence>
<organism evidence="14 15">
    <name type="scientific">Umbra pygmaea</name>
    <name type="common">Eastern mudminnow</name>
    <dbReference type="NCBI Taxonomy" id="75934"/>
    <lineage>
        <taxon>Eukaryota</taxon>
        <taxon>Metazoa</taxon>
        <taxon>Chordata</taxon>
        <taxon>Craniata</taxon>
        <taxon>Vertebrata</taxon>
        <taxon>Euteleostomi</taxon>
        <taxon>Actinopterygii</taxon>
        <taxon>Neopterygii</taxon>
        <taxon>Teleostei</taxon>
        <taxon>Protacanthopterygii</taxon>
        <taxon>Esociformes</taxon>
        <taxon>Umbridae</taxon>
        <taxon>Umbra</taxon>
    </lineage>
</organism>
<feature type="transmembrane region" description="Helical" evidence="13">
    <location>
        <begin position="749"/>
        <end position="766"/>
    </location>
</feature>
<feature type="transmembrane region" description="Helical" evidence="13">
    <location>
        <begin position="1003"/>
        <end position="1028"/>
    </location>
</feature>
<feature type="transmembrane region" description="Helical" evidence="13">
    <location>
        <begin position="153"/>
        <end position="173"/>
    </location>
</feature>
<dbReference type="Proteomes" id="UP001557470">
    <property type="component" value="Unassembled WGS sequence"/>
</dbReference>
<name>A0ABD0WTL0_UMBPY</name>
<comment type="similarity">
    <text evidence="11">Belongs to the chitin synthase family. Class IV subfamily.</text>
</comment>
<feature type="transmembrane region" description="Helical" evidence="13">
    <location>
        <begin position="263"/>
        <end position="285"/>
    </location>
</feature>
<evidence type="ECO:0000256" key="7">
    <source>
        <dbReference type="ARBA" id="ARBA00022989"/>
    </source>
</evidence>
<evidence type="ECO:0000313" key="14">
    <source>
        <dbReference type="EMBL" id="KAL0983718.1"/>
    </source>
</evidence>
<evidence type="ECO:0000256" key="5">
    <source>
        <dbReference type="ARBA" id="ARBA00022679"/>
    </source>
</evidence>
<evidence type="ECO:0000256" key="11">
    <source>
        <dbReference type="ARBA" id="ARBA00046329"/>
    </source>
</evidence>
<dbReference type="InterPro" id="IPR004835">
    <property type="entry name" value="Chitin_synth"/>
</dbReference>
<evidence type="ECO:0000256" key="2">
    <source>
        <dbReference type="ARBA" id="ARBA00012543"/>
    </source>
</evidence>
<dbReference type="PANTHER" id="PTHR22914:SF42">
    <property type="entry name" value="CHITIN SYNTHASE"/>
    <property type="match status" value="1"/>
</dbReference>
<dbReference type="GO" id="GO:0005886">
    <property type="term" value="C:plasma membrane"/>
    <property type="evidence" value="ECO:0007669"/>
    <property type="project" value="UniProtKB-SubCell"/>
</dbReference>
<evidence type="ECO:0000256" key="9">
    <source>
        <dbReference type="ARBA" id="ARBA00023136"/>
    </source>
</evidence>